<evidence type="ECO:0000313" key="7">
    <source>
        <dbReference type="EMBL" id="RPH31144.1"/>
    </source>
</evidence>
<comment type="subcellular location">
    <subcellularLocation>
        <location evidence="1">Membrane</location>
        <topology evidence="1">Multi-pass membrane protein</topology>
    </subcellularLocation>
</comment>
<dbReference type="EMBL" id="RPOH01000001">
    <property type="protein sequence ID" value="RPH31144.1"/>
    <property type="molecule type" value="Genomic_DNA"/>
</dbReference>
<gene>
    <name evidence="7" type="ORF">EHN07_00085</name>
</gene>
<feature type="transmembrane region" description="Helical" evidence="5">
    <location>
        <begin position="345"/>
        <end position="363"/>
    </location>
</feature>
<protein>
    <submittedName>
        <fullName evidence="7">O-antigen ligase family protein</fullName>
    </submittedName>
</protein>
<reference evidence="7 8" key="1">
    <citation type="submission" date="2018-11" db="EMBL/GenBank/DDBJ databases">
        <title>Draft genome sequence of Buttiauxella warmboldiae CCUG 35512.</title>
        <authorList>
            <person name="Salva-Serra F."/>
            <person name="Marathe N."/>
            <person name="Moore E."/>
            <person name="Svensson L."/>
            <person name="Engstrom-Jakobsson H."/>
        </authorList>
    </citation>
    <scope>NUCLEOTIDE SEQUENCE [LARGE SCALE GENOMIC DNA]</scope>
    <source>
        <strain evidence="7 8">CCUG 35512</strain>
    </source>
</reference>
<keyword evidence="7" id="KW-0436">Ligase</keyword>
<keyword evidence="2 5" id="KW-0812">Transmembrane</keyword>
<feature type="transmembrane region" description="Helical" evidence="5">
    <location>
        <begin position="211"/>
        <end position="230"/>
    </location>
</feature>
<feature type="transmembrane region" description="Helical" evidence="5">
    <location>
        <begin position="167"/>
        <end position="191"/>
    </location>
</feature>
<keyword evidence="3 5" id="KW-1133">Transmembrane helix</keyword>
<evidence type="ECO:0000256" key="4">
    <source>
        <dbReference type="ARBA" id="ARBA00023136"/>
    </source>
</evidence>
<accession>A0A3N5DRC6</accession>
<comment type="caution">
    <text evidence="7">The sequence shown here is derived from an EMBL/GenBank/DDBJ whole genome shotgun (WGS) entry which is preliminary data.</text>
</comment>
<dbReference type="InterPro" id="IPR051533">
    <property type="entry name" value="WaaL-like"/>
</dbReference>
<feature type="transmembrane region" description="Helical" evidence="5">
    <location>
        <begin position="143"/>
        <end position="160"/>
    </location>
</feature>
<keyword evidence="4 5" id="KW-0472">Membrane</keyword>
<keyword evidence="8" id="KW-1185">Reference proteome</keyword>
<sequence length="399" mass="44921">MLGSQYYLVFDSVHARKIFYAMGYLTIILAIVFHSQFLRPFRNKSLTFSILFLALSFIVWAMFFKQESPFHDVYNGYGTSGRILLMFGILTFIYSNAKPHSKPFLLDLVFIIGGLAANLYAIYQYNQLHLARIELSFDRATMAAYVLTVLDILMLHAVLNHHGWKRYALFVLAICFSFSAIVFSGTRAAIISYPVLCLVLSFTHREVNKTHLIKLIGCFIALCIAIGFIFKQPLQQRINALIYDISVFQAQNSKTSVGARFAMVDAGFQAGLQAPLGQSAERRGSEIQEITKKNVALTGADTFLNVHMHNELIDNFSLRGVVGVIAVLMLYASLIWCSWKNRNPALFVITLSMMIYGLSDVIFFSREGTLTYVISILTAMTFLNIQSLPSSPLTGNDRR</sequence>
<dbReference type="InterPro" id="IPR007016">
    <property type="entry name" value="O-antigen_ligase-rel_domated"/>
</dbReference>
<feature type="transmembrane region" description="Helical" evidence="5">
    <location>
        <begin position="370"/>
        <end position="389"/>
    </location>
</feature>
<evidence type="ECO:0000256" key="3">
    <source>
        <dbReference type="ARBA" id="ARBA00022989"/>
    </source>
</evidence>
<dbReference type="OrthoDB" id="6502028at2"/>
<evidence type="ECO:0000313" key="8">
    <source>
        <dbReference type="Proteomes" id="UP000268615"/>
    </source>
</evidence>
<evidence type="ECO:0000256" key="2">
    <source>
        <dbReference type="ARBA" id="ARBA00022692"/>
    </source>
</evidence>
<dbReference type="Pfam" id="PF04932">
    <property type="entry name" value="Wzy_C"/>
    <property type="match status" value="1"/>
</dbReference>
<feature type="transmembrane region" description="Helical" evidence="5">
    <location>
        <begin position="104"/>
        <end position="123"/>
    </location>
</feature>
<feature type="transmembrane region" description="Helical" evidence="5">
    <location>
        <begin position="18"/>
        <end position="38"/>
    </location>
</feature>
<feature type="transmembrane region" description="Helical" evidence="5">
    <location>
        <begin position="316"/>
        <end position="339"/>
    </location>
</feature>
<evidence type="ECO:0000256" key="1">
    <source>
        <dbReference type="ARBA" id="ARBA00004141"/>
    </source>
</evidence>
<dbReference type="GO" id="GO:0016020">
    <property type="term" value="C:membrane"/>
    <property type="evidence" value="ECO:0007669"/>
    <property type="project" value="UniProtKB-SubCell"/>
</dbReference>
<dbReference type="GO" id="GO:0016874">
    <property type="term" value="F:ligase activity"/>
    <property type="evidence" value="ECO:0007669"/>
    <property type="project" value="UniProtKB-KW"/>
</dbReference>
<feature type="domain" description="O-antigen ligase-related" evidence="6">
    <location>
        <begin position="173"/>
        <end position="327"/>
    </location>
</feature>
<dbReference type="AlphaFoldDB" id="A0A3N5DRC6"/>
<dbReference type="PANTHER" id="PTHR37422">
    <property type="entry name" value="TEICHURONIC ACID BIOSYNTHESIS PROTEIN TUAE"/>
    <property type="match status" value="1"/>
</dbReference>
<evidence type="ECO:0000256" key="5">
    <source>
        <dbReference type="SAM" id="Phobius"/>
    </source>
</evidence>
<dbReference type="Proteomes" id="UP000268615">
    <property type="component" value="Unassembled WGS sequence"/>
</dbReference>
<feature type="transmembrane region" description="Helical" evidence="5">
    <location>
        <begin position="45"/>
        <end position="64"/>
    </location>
</feature>
<name>A0A3N5DRC6_9ENTR</name>
<evidence type="ECO:0000259" key="6">
    <source>
        <dbReference type="Pfam" id="PF04932"/>
    </source>
</evidence>
<feature type="transmembrane region" description="Helical" evidence="5">
    <location>
        <begin position="76"/>
        <end position="97"/>
    </location>
</feature>
<proteinExistence type="predicted"/>
<dbReference type="PANTHER" id="PTHR37422:SF17">
    <property type="entry name" value="O-ANTIGEN LIGASE"/>
    <property type="match status" value="1"/>
</dbReference>
<organism evidence="7 8">
    <name type="scientific">Buttiauxella warmboldiae</name>
    <dbReference type="NCBI Taxonomy" id="82993"/>
    <lineage>
        <taxon>Bacteria</taxon>
        <taxon>Pseudomonadati</taxon>
        <taxon>Pseudomonadota</taxon>
        <taxon>Gammaproteobacteria</taxon>
        <taxon>Enterobacterales</taxon>
        <taxon>Enterobacteriaceae</taxon>
        <taxon>Buttiauxella</taxon>
    </lineage>
</organism>